<dbReference type="InterPro" id="IPR001173">
    <property type="entry name" value="Glyco_trans_2-like"/>
</dbReference>
<evidence type="ECO:0000256" key="3">
    <source>
        <dbReference type="ARBA" id="ARBA00022679"/>
    </source>
</evidence>
<dbReference type="EMBL" id="FUZP01000002">
    <property type="protein sequence ID" value="SKC62742.1"/>
    <property type="molecule type" value="Genomic_DNA"/>
</dbReference>
<evidence type="ECO:0000256" key="1">
    <source>
        <dbReference type="ARBA" id="ARBA00006739"/>
    </source>
</evidence>
<dbReference type="OrthoDB" id="9810303at2"/>
<feature type="domain" description="Glycosyltransferase 2-like" evidence="4">
    <location>
        <begin position="12"/>
        <end position="182"/>
    </location>
</feature>
<dbReference type="InterPro" id="IPR039528">
    <property type="entry name" value="DPM1-like"/>
</dbReference>
<dbReference type="Gene3D" id="3.90.550.10">
    <property type="entry name" value="Spore Coat Polysaccharide Biosynthesis Protein SpsA, Chain A"/>
    <property type="match status" value="1"/>
</dbReference>
<dbReference type="AlphaFoldDB" id="A0A1T5KG92"/>
<dbReference type="STRING" id="123320.SAMN06309945_2208"/>
<comment type="similarity">
    <text evidence="1">Belongs to the glycosyltransferase 2 family.</text>
</comment>
<gene>
    <name evidence="5" type="ORF">SAMN06309945_2208</name>
</gene>
<dbReference type="CDD" id="cd06442">
    <property type="entry name" value="DPM1_like"/>
    <property type="match status" value="1"/>
</dbReference>
<reference evidence="5 6" key="1">
    <citation type="submission" date="2017-02" db="EMBL/GenBank/DDBJ databases">
        <authorList>
            <person name="Peterson S.W."/>
        </authorList>
    </citation>
    <scope>NUCLEOTIDE SEQUENCE [LARGE SCALE GENOMIC DNA]</scope>
    <source>
        <strain evidence="5 6">VKM Ac-2059</strain>
    </source>
</reference>
<dbReference type="RefSeq" id="WP_079728261.1">
    <property type="nucleotide sequence ID" value="NZ_FUZP01000002.1"/>
</dbReference>
<evidence type="ECO:0000256" key="2">
    <source>
        <dbReference type="ARBA" id="ARBA00022676"/>
    </source>
</evidence>
<dbReference type="FunFam" id="3.90.550.10:FF:000122">
    <property type="entry name" value="Dolichol-phosphate mannosyltransferase subunit 1"/>
    <property type="match status" value="1"/>
</dbReference>
<dbReference type="Pfam" id="PF00535">
    <property type="entry name" value="Glycos_transf_2"/>
    <property type="match status" value="1"/>
</dbReference>
<keyword evidence="3 5" id="KW-0808">Transferase</keyword>
<keyword evidence="6" id="KW-1185">Reference proteome</keyword>
<name>A0A1T5KG92_9MICO</name>
<dbReference type="GO" id="GO:0009247">
    <property type="term" value="P:glycolipid biosynthetic process"/>
    <property type="evidence" value="ECO:0007669"/>
    <property type="project" value="TreeGrafter"/>
</dbReference>
<evidence type="ECO:0000313" key="5">
    <source>
        <dbReference type="EMBL" id="SKC62742.1"/>
    </source>
</evidence>
<dbReference type="PANTHER" id="PTHR43398">
    <property type="entry name" value="DOLICHOL-PHOSPHATE MANNOSYLTRANSFERASE SUBUNIT 1"/>
    <property type="match status" value="1"/>
</dbReference>
<proteinExistence type="inferred from homology"/>
<dbReference type="GO" id="GO:0016020">
    <property type="term" value="C:membrane"/>
    <property type="evidence" value="ECO:0007669"/>
    <property type="project" value="GOC"/>
</dbReference>
<dbReference type="SUPFAM" id="SSF53448">
    <property type="entry name" value="Nucleotide-diphospho-sugar transferases"/>
    <property type="match status" value="1"/>
</dbReference>
<dbReference type="Proteomes" id="UP000190857">
    <property type="component" value="Unassembled WGS sequence"/>
</dbReference>
<evidence type="ECO:0000313" key="6">
    <source>
        <dbReference type="Proteomes" id="UP000190857"/>
    </source>
</evidence>
<protein>
    <submittedName>
        <fullName evidence="5">Dolichol-phosphate mannosyltransferase</fullName>
    </submittedName>
</protein>
<dbReference type="InterPro" id="IPR029044">
    <property type="entry name" value="Nucleotide-diphossugar_trans"/>
</dbReference>
<organism evidence="5 6">
    <name type="scientific">Okibacterium fritillariae</name>
    <dbReference type="NCBI Taxonomy" id="123320"/>
    <lineage>
        <taxon>Bacteria</taxon>
        <taxon>Bacillati</taxon>
        <taxon>Actinomycetota</taxon>
        <taxon>Actinomycetes</taxon>
        <taxon>Micrococcales</taxon>
        <taxon>Microbacteriaceae</taxon>
        <taxon>Okibacterium</taxon>
    </lineage>
</organism>
<dbReference type="GO" id="GO:0004582">
    <property type="term" value="F:dolichyl-phosphate beta-D-mannosyltransferase activity"/>
    <property type="evidence" value="ECO:0007669"/>
    <property type="project" value="InterPro"/>
</dbReference>
<sequence>MTPSDSGASALVIIPTFNERENLPKIVGRVREVLPEGHVLVVDDGSPDGTGQVADDMAAADPHIHVKHRTGKLGLGSAYLQGFAWGLGEGYDYLIEMDADGSHPPETLPEMVARAKARPIAQGGSALVIGSRWVPGGRVVNWPKRREILSRAANVYARLALGVGVKDATAGYRVYNAEVLRALSLENVNSHGYCFQIDMTLRVDTAGFRIEEVPIVFREREIGESKMSGNIIFEAMGKVTLWGFQRRMRQLTGLFSRR</sequence>
<accession>A0A1T5KG92</accession>
<dbReference type="PANTHER" id="PTHR43398:SF1">
    <property type="entry name" value="DOLICHOL-PHOSPHATE MANNOSYLTRANSFERASE SUBUNIT 1"/>
    <property type="match status" value="1"/>
</dbReference>
<keyword evidence="2 5" id="KW-0328">Glycosyltransferase</keyword>
<evidence type="ECO:0000259" key="4">
    <source>
        <dbReference type="Pfam" id="PF00535"/>
    </source>
</evidence>